<evidence type="ECO:0000256" key="1">
    <source>
        <dbReference type="SAM" id="MobiDB-lite"/>
    </source>
</evidence>
<dbReference type="AlphaFoldDB" id="A0AAV7Q861"/>
<dbReference type="EMBL" id="JANPWB010000010">
    <property type="protein sequence ID" value="KAJ1136439.1"/>
    <property type="molecule type" value="Genomic_DNA"/>
</dbReference>
<feature type="region of interest" description="Disordered" evidence="1">
    <location>
        <begin position="1"/>
        <end position="27"/>
    </location>
</feature>
<sequence length="145" mass="15759">MLAAFSFPTQHPSQLHAPLTPPGPQRQGPIDCSVVWWSQKDDVETPLRPVEQLRRNLPGGQRLQSFTEHLPLCHALPMVQPIRFGIIIDVLLALASALVTVFSRPDRSCYVPALGSLCPGAIIGAHGTIPTGPVPKATHCRRIPL</sequence>
<keyword evidence="3" id="KW-1185">Reference proteome</keyword>
<organism evidence="2 3">
    <name type="scientific">Pleurodeles waltl</name>
    <name type="common">Iberian ribbed newt</name>
    <dbReference type="NCBI Taxonomy" id="8319"/>
    <lineage>
        <taxon>Eukaryota</taxon>
        <taxon>Metazoa</taxon>
        <taxon>Chordata</taxon>
        <taxon>Craniata</taxon>
        <taxon>Vertebrata</taxon>
        <taxon>Euteleostomi</taxon>
        <taxon>Amphibia</taxon>
        <taxon>Batrachia</taxon>
        <taxon>Caudata</taxon>
        <taxon>Salamandroidea</taxon>
        <taxon>Salamandridae</taxon>
        <taxon>Pleurodelinae</taxon>
        <taxon>Pleurodeles</taxon>
    </lineage>
</organism>
<proteinExistence type="predicted"/>
<evidence type="ECO:0000313" key="3">
    <source>
        <dbReference type="Proteomes" id="UP001066276"/>
    </source>
</evidence>
<dbReference type="Proteomes" id="UP001066276">
    <property type="component" value="Chromosome 6"/>
</dbReference>
<reference evidence="2" key="1">
    <citation type="journal article" date="2022" name="bioRxiv">
        <title>Sequencing and chromosome-scale assembly of the giantPleurodeles waltlgenome.</title>
        <authorList>
            <person name="Brown T."/>
            <person name="Elewa A."/>
            <person name="Iarovenko S."/>
            <person name="Subramanian E."/>
            <person name="Araus A.J."/>
            <person name="Petzold A."/>
            <person name="Susuki M."/>
            <person name="Suzuki K.-i.T."/>
            <person name="Hayashi T."/>
            <person name="Toyoda A."/>
            <person name="Oliveira C."/>
            <person name="Osipova E."/>
            <person name="Leigh N.D."/>
            <person name="Simon A."/>
            <person name="Yun M.H."/>
        </authorList>
    </citation>
    <scope>NUCLEOTIDE SEQUENCE</scope>
    <source>
        <strain evidence="2">20211129_DDA</strain>
        <tissue evidence="2">Liver</tissue>
    </source>
</reference>
<gene>
    <name evidence="2" type="ORF">NDU88_002856</name>
</gene>
<evidence type="ECO:0000313" key="2">
    <source>
        <dbReference type="EMBL" id="KAJ1136439.1"/>
    </source>
</evidence>
<comment type="caution">
    <text evidence="2">The sequence shown here is derived from an EMBL/GenBank/DDBJ whole genome shotgun (WGS) entry which is preliminary data.</text>
</comment>
<name>A0AAV7Q861_PLEWA</name>
<protein>
    <submittedName>
        <fullName evidence="2">Uncharacterized protein</fullName>
    </submittedName>
</protein>
<accession>A0AAV7Q861</accession>